<evidence type="ECO:0000256" key="3">
    <source>
        <dbReference type="ARBA" id="ARBA00022630"/>
    </source>
</evidence>
<dbReference type="Gene3D" id="3.50.50.60">
    <property type="entry name" value="FAD/NAD(P)-binding domain"/>
    <property type="match status" value="2"/>
</dbReference>
<feature type="domain" description="Pyridine nucleotide-disulphide oxidoreductase dimerisation" evidence="7">
    <location>
        <begin position="328"/>
        <end position="429"/>
    </location>
</feature>
<keyword evidence="4" id="KW-0274">FAD</keyword>
<dbReference type="Pfam" id="PF02852">
    <property type="entry name" value="Pyr_redox_dim"/>
    <property type="match status" value="1"/>
</dbReference>
<dbReference type="EC" id="1.8.1.14" evidence="9"/>
<dbReference type="GO" id="GO:0050451">
    <property type="term" value="F:CoA-disulfide reductase (NADPH) activity"/>
    <property type="evidence" value="ECO:0007669"/>
    <property type="project" value="UniProtKB-EC"/>
</dbReference>
<proteinExistence type="inferred from homology"/>
<evidence type="ECO:0000256" key="6">
    <source>
        <dbReference type="ARBA" id="ARBA00023284"/>
    </source>
</evidence>
<dbReference type="PRINTS" id="PR00411">
    <property type="entry name" value="PNDRDTASEI"/>
</dbReference>
<dbReference type="InterPro" id="IPR050260">
    <property type="entry name" value="FAD-bd_OxRdtase"/>
</dbReference>
<sequence>MKLVVIGAVAAGLSAASKAKREKPELEIEVYTSEEHISYGACGLPYYIEEKIGSSEKLIARTKEEFKKQGIKVVTKSLVEQINPEEKTILVKDLDNDENKTVNFDSLLIATGASPIMPPLDGINLDNIFTVKNIPDADKIKKQIPNTKKVVIVGGGYIGLEMVEAFYAHGLDITVIEMAPQLMGNIDSDMAGVIAEHLKEKGVNVCSGEKVESFQGEKAVESVKTDKGTYHADMVIMAIGVSPNSQLAKNAGIKLGVKNSIKTNRKMETSVKDIYAAGDCTAAYHLLYEDDAYIPLGTTANKQGRLAGENIAGGNSHFQGIIGTGIMKVLDLEVGRTGLNTREAKQLEKDFYETVITIPNIAGYYPGHGKGKMKLIVEKGSGKVLGCQLVGPKGIAKRIDTVAACIHNENTIWDMAKLDLAYAPPFSPVWDPVLMAANVAINKFKK</sequence>
<comment type="cofactor">
    <cofactor evidence="1">
        <name>FAD</name>
        <dbReference type="ChEBI" id="CHEBI:57692"/>
    </cofactor>
</comment>
<evidence type="ECO:0000313" key="9">
    <source>
        <dbReference type="EMBL" id="XCI29361.1"/>
    </source>
</evidence>
<comment type="similarity">
    <text evidence="2">Belongs to the class-III pyridine nucleotide-disulfide oxidoreductase family.</text>
</comment>
<reference evidence="9" key="2">
    <citation type="submission" date="2024-06" db="EMBL/GenBank/DDBJ databases">
        <authorList>
            <person name="Petrova K.O."/>
            <person name="Toshchakov S.V."/>
            <person name="Boltjanskaja Y.V."/>
            <person name="Kevbrin V.V."/>
        </authorList>
    </citation>
    <scope>NUCLEOTIDE SEQUENCE</scope>
    <source>
        <strain evidence="9">Z-710</strain>
    </source>
</reference>
<dbReference type="InterPro" id="IPR023753">
    <property type="entry name" value="FAD/NAD-binding_dom"/>
</dbReference>
<evidence type="ECO:0000256" key="2">
    <source>
        <dbReference type="ARBA" id="ARBA00009130"/>
    </source>
</evidence>
<evidence type="ECO:0000256" key="4">
    <source>
        <dbReference type="ARBA" id="ARBA00022827"/>
    </source>
</evidence>
<gene>
    <name evidence="9" type="ORF">PRVXH_000679</name>
</gene>
<evidence type="ECO:0000259" key="7">
    <source>
        <dbReference type="Pfam" id="PF02852"/>
    </source>
</evidence>
<protein>
    <submittedName>
        <fullName evidence="9">CoA-disulfide reductase</fullName>
        <ecNumber evidence="9">1.8.1.14</ecNumber>
    </submittedName>
</protein>
<evidence type="ECO:0000259" key="8">
    <source>
        <dbReference type="Pfam" id="PF07992"/>
    </source>
</evidence>
<accession>A0AAU8HVD4</accession>
<dbReference type="EMBL" id="CP159485">
    <property type="protein sequence ID" value="XCI29361.1"/>
    <property type="molecule type" value="Genomic_DNA"/>
</dbReference>
<dbReference type="SUPFAM" id="SSF55424">
    <property type="entry name" value="FAD/NAD-linked reductases, dimerisation (C-terminal) domain"/>
    <property type="match status" value="1"/>
</dbReference>
<dbReference type="InterPro" id="IPR004099">
    <property type="entry name" value="Pyr_nucl-diS_OxRdtase_dimer"/>
</dbReference>
<dbReference type="Pfam" id="PF07992">
    <property type="entry name" value="Pyr_redox_2"/>
    <property type="match status" value="1"/>
</dbReference>
<dbReference type="AlphaFoldDB" id="A0AAU8HVD4"/>
<dbReference type="PANTHER" id="PTHR43429:SF1">
    <property type="entry name" value="NAD(P)H SULFUR OXIDOREDUCTASE (COA-DEPENDENT)"/>
    <property type="match status" value="1"/>
</dbReference>
<dbReference type="NCBIfam" id="NF007123">
    <property type="entry name" value="PRK09564.1"/>
    <property type="match status" value="1"/>
</dbReference>
<reference evidence="9" key="1">
    <citation type="journal article" date="2018" name="Antonie Van Leeuwenhoek">
        <title>Proteinivorax hydrogeniformans sp. nov., an anaerobic, haloalkaliphilic bacterium fermenting proteinaceous compounds with high hydrogen production.</title>
        <authorList>
            <person name="Boltyanskaya Y."/>
            <person name="Detkova E."/>
            <person name="Pimenov N."/>
            <person name="Kevbrin V."/>
        </authorList>
    </citation>
    <scope>NUCLEOTIDE SEQUENCE</scope>
    <source>
        <strain evidence="9">Z-710</strain>
    </source>
</reference>
<evidence type="ECO:0000256" key="1">
    <source>
        <dbReference type="ARBA" id="ARBA00001974"/>
    </source>
</evidence>
<dbReference type="PRINTS" id="PR00368">
    <property type="entry name" value="FADPNR"/>
</dbReference>
<keyword evidence="3" id="KW-0285">Flavoprotein</keyword>
<organism evidence="9">
    <name type="scientific">Proteinivorax hydrogeniformans</name>
    <dbReference type="NCBI Taxonomy" id="1826727"/>
    <lineage>
        <taxon>Bacteria</taxon>
        <taxon>Bacillati</taxon>
        <taxon>Bacillota</taxon>
        <taxon>Clostridia</taxon>
        <taxon>Eubacteriales</taxon>
        <taxon>Proteinivoracaceae</taxon>
        <taxon>Proteinivorax</taxon>
    </lineage>
</organism>
<keyword evidence="6" id="KW-0676">Redox-active center</keyword>
<feature type="domain" description="FAD/NAD(P)-binding" evidence="8">
    <location>
        <begin position="1"/>
        <end position="304"/>
    </location>
</feature>
<dbReference type="SUPFAM" id="SSF51905">
    <property type="entry name" value="FAD/NAD(P)-binding domain"/>
    <property type="match status" value="2"/>
</dbReference>
<dbReference type="PANTHER" id="PTHR43429">
    <property type="entry name" value="PYRIDINE NUCLEOTIDE-DISULFIDE OXIDOREDUCTASE DOMAIN-CONTAINING"/>
    <property type="match status" value="1"/>
</dbReference>
<dbReference type="RefSeq" id="WP_353893909.1">
    <property type="nucleotide sequence ID" value="NZ_CP159485.1"/>
</dbReference>
<name>A0AAU8HVD4_9FIRM</name>
<dbReference type="InterPro" id="IPR016156">
    <property type="entry name" value="FAD/NAD-linked_Rdtase_dimer_sf"/>
</dbReference>
<keyword evidence="5 9" id="KW-0560">Oxidoreductase</keyword>
<dbReference type="InterPro" id="IPR036188">
    <property type="entry name" value="FAD/NAD-bd_sf"/>
</dbReference>
<evidence type="ECO:0000256" key="5">
    <source>
        <dbReference type="ARBA" id="ARBA00023002"/>
    </source>
</evidence>